<comment type="caution">
    <text evidence="1">The sequence shown here is derived from an EMBL/GenBank/DDBJ whole genome shotgun (WGS) entry which is preliminary data.</text>
</comment>
<reference evidence="1 2" key="1">
    <citation type="journal article" date="2022" name="DNA Res.">
        <title>Chromosomal-level genome assembly of the orchid tree Bauhinia variegata (Leguminosae; Cercidoideae) supports the allotetraploid origin hypothesis of Bauhinia.</title>
        <authorList>
            <person name="Zhong Y."/>
            <person name="Chen Y."/>
            <person name="Zheng D."/>
            <person name="Pang J."/>
            <person name="Liu Y."/>
            <person name="Luo S."/>
            <person name="Meng S."/>
            <person name="Qian L."/>
            <person name="Wei D."/>
            <person name="Dai S."/>
            <person name="Zhou R."/>
        </authorList>
    </citation>
    <scope>NUCLEOTIDE SEQUENCE [LARGE SCALE GENOMIC DNA]</scope>
    <source>
        <strain evidence="1">BV-YZ2020</strain>
    </source>
</reference>
<accession>A0ACB9QC87</accession>
<organism evidence="1 2">
    <name type="scientific">Bauhinia variegata</name>
    <name type="common">Purple orchid tree</name>
    <name type="synonym">Phanera variegata</name>
    <dbReference type="NCBI Taxonomy" id="167791"/>
    <lineage>
        <taxon>Eukaryota</taxon>
        <taxon>Viridiplantae</taxon>
        <taxon>Streptophyta</taxon>
        <taxon>Embryophyta</taxon>
        <taxon>Tracheophyta</taxon>
        <taxon>Spermatophyta</taxon>
        <taxon>Magnoliopsida</taxon>
        <taxon>eudicotyledons</taxon>
        <taxon>Gunneridae</taxon>
        <taxon>Pentapetalae</taxon>
        <taxon>rosids</taxon>
        <taxon>fabids</taxon>
        <taxon>Fabales</taxon>
        <taxon>Fabaceae</taxon>
        <taxon>Cercidoideae</taxon>
        <taxon>Cercideae</taxon>
        <taxon>Bauhiniinae</taxon>
        <taxon>Bauhinia</taxon>
    </lineage>
</organism>
<keyword evidence="2" id="KW-1185">Reference proteome</keyword>
<protein>
    <submittedName>
        <fullName evidence="1">Uncharacterized protein</fullName>
    </submittedName>
</protein>
<name>A0ACB9QC87_BAUVA</name>
<evidence type="ECO:0000313" key="2">
    <source>
        <dbReference type="Proteomes" id="UP000828941"/>
    </source>
</evidence>
<evidence type="ECO:0000313" key="1">
    <source>
        <dbReference type="EMBL" id="KAI4357924.1"/>
    </source>
</evidence>
<gene>
    <name evidence="1" type="ORF">L6164_001840</name>
</gene>
<dbReference type="Proteomes" id="UP000828941">
    <property type="component" value="Chromosome 1"/>
</dbReference>
<dbReference type="EMBL" id="CM039426">
    <property type="protein sequence ID" value="KAI4357924.1"/>
    <property type="molecule type" value="Genomic_DNA"/>
</dbReference>
<proteinExistence type="predicted"/>
<sequence>MEDVITEIPPPSRFFEADLNNLAITATSFSISLIPPTSSTTPSPLSPHYCSFFSISPPLPQFPSKILIGSLVLPEVPFSGNSVKPSLADNSGTICALCDGDSWNSTVLVSVQCPVAAERSHSVAKLLIGDRIIPQRVLVLDSVRSQNYRGWLSLFQAFALKLESSAERKMEIGRKLLKGLEYYPSGSVVD</sequence>